<sequence>MFSICFFCSRTVSLHISWMQLLFPVAEVDEKSALMAVFLSFGLPHFVRLLSWRLSCDCVIEDMTSEDITCVLPHFGAGGGLDLGWSGGQTLFYVVYRHVRVMCCTAA</sequence>
<dbReference type="EMBL" id="CM042884">
    <property type="protein sequence ID" value="KAI4370784.1"/>
    <property type="molecule type" value="Genomic_DNA"/>
</dbReference>
<name>A0ACB9QW30_9MYRT</name>
<dbReference type="Proteomes" id="UP001057402">
    <property type="component" value="Chromosome 5"/>
</dbReference>
<protein>
    <submittedName>
        <fullName evidence="1">Uncharacterized protein</fullName>
    </submittedName>
</protein>
<reference evidence="2" key="1">
    <citation type="journal article" date="2023" name="Front. Plant Sci.">
        <title>Chromosomal-level genome assembly of Melastoma candidum provides insights into trichome evolution.</title>
        <authorList>
            <person name="Zhong Y."/>
            <person name="Wu W."/>
            <person name="Sun C."/>
            <person name="Zou P."/>
            <person name="Liu Y."/>
            <person name="Dai S."/>
            <person name="Zhou R."/>
        </authorList>
    </citation>
    <scope>NUCLEOTIDE SEQUENCE [LARGE SCALE GENOMIC DNA]</scope>
</reference>
<proteinExistence type="predicted"/>
<keyword evidence="2" id="KW-1185">Reference proteome</keyword>
<organism evidence="1 2">
    <name type="scientific">Melastoma candidum</name>
    <dbReference type="NCBI Taxonomy" id="119954"/>
    <lineage>
        <taxon>Eukaryota</taxon>
        <taxon>Viridiplantae</taxon>
        <taxon>Streptophyta</taxon>
        <taxon>Embryophyta</taxon>
        <taxon>Tracheophyta</taxon>
        <taxon>Spermatophyta</taxon>
        <taxon>Magnoliopsida</taxon>
        <taxon>eudicotyledons</taxon>
        <taxon>Gunneridae</taxon>
        <taxon>Pentapetalae</taxon>
        <taxon>rosids</taxon>
        <taxon>malvids</taxon>
        <taxon>Myrtales</taxon>
        <taxon>Melastomataceae</taxon>
        <taxon>Melastomatoideae</taxon>
        <taxon>Melastomateae</taxon>
        <taxon>Melastoma</taxon>
    </lineage>
</organism>
<evidence type="ECO:0000313" key="2">
    <source>
        <dbReference type="Proteomes" id="UP001057402"/>
    </source>
</evidence>
<gene>
    <name evidence="1" type="ORF">MLD38_019094</name>
</gene>
<evidence type="ECO:0000313" key="1">
    <source>
        <dbReference type="EMBL" id="KAI4370784.1"/>
    </source>
</evidence>
<comment type="caution">
    <text evidence="1">The sequence shown here is derived from an EMBL/GenBank/DDBJ whole genome shotgun (WGS) entry which is preliminary data.</text>
</comment>
<accession>A0ACB9QW30</accession>